<feature type="transmembrane region" description="Helical" evidence="1">
    <location>
        <begin position="6"/>
        <end position="28"/>
    </location>
</feature>
<dbReference type="EMBL" id="CP003221">
    <property type="protein sequence ID" value="EGJ49741.1"/>
    <property type="molecule type" value="Genomic_DNA"/>
</dbReference>
<organism evidence="2 3">
    <name type="scientific">Desulfocurvibacter africanus subsp. africanus str. Walvis Bay</name>
    <dbReference type="NCBI Taxonomy" id="690850"/>
    <lineage>
        <taxon>Bacteria</taxon>
        <taxon>Pseudomonadati</taxon>
        <taxon>Thermodesulfobacteriota</taxon>
        <taxon>Desulfovibrionia</taxon>
        <taxon>Desulfovibrionales</taxon>
        <taxon>Desulfovibrionaceae</taxon>
        <taxon>Desulfocurvibacter</taxon>
    </lineage>
</organism>
<accession>F3YZP2</accession>
<evidence type="ECO:0000256" key="1">
    <source>
        <dbReference type="SAM" id="Phobius"/>
    </source>
</evidence>
<proteinExistence type="predicted"/>
<sequence length="96" mass="10158">MELILLAAVIGLHFILEVILGNTAQGFWAQLGQDDPERGESRRNRLGLHEFATGVLPLILLPAGLGLLEPARVAGLAVLCLSTGLFAAGRFARAQA</sequence>
<dbReference type="AlphaFoldDB" id="F3YZP2"/>
<keyword evidence="3" id="KW-1185">Reference proteome</keyword>
<keyword evidence="1" id="KW-0472">Membrane</keyword>
<dbReference type="RefSeq" id="WP_014259530.1">
    <property type="nucleotide sequence ID" value="NC_016629.1"/>
</dbReference>
<feature type="transmembrane region" description="Helical" evidence="1">
    <location>
        <begin position="48"/>
        <end position="67"/>
    </location>
</feature>
<reference evidence="2 3" key="1">
    <citation type="journal article" date="2011" name="J. Bacteriol.">
        <title>Genome sequence of the mercury-methylating and pleomorphic Desulfovibrio africanus Strain Walvis Bay.</title>
        <authorList>
            <person name="Brown S.D."/>
            <person name="Wall J.D."/>
            <person name="Kucken A.M."/>
            <person name="Gilmour C.C."/>
            <person name="Podar M."/>
            <person name="Brandt C.C."/>
            <person name="Teshima H."/>
            <person name="Detter J.C."/>
            <person name="Han C.S."/>
            <person name="Land M.L."/>
            <person name="Lucas S."/>
            <person name="Han J."/>
            <person name="Pennacchio L."/>
            <person name="Nolan M."/>
            <person name="Pitluck S."/>
            <person name="Woyke T."/>
            <person name="Goodwin L."/>
            <person name="Palumbo A.V."/>
            <person name="Elias D.A."/>
        </authorList>
    </citation>
    <scope>NUCLEOTIDE SEQUENCE [LARGE SCALE GENOMIC DNA]</scope>
    <source>
        <strain evidence="2 3">Walvis Bay</strain>
    </source>
</reference>
<evidence type="ECO:0000313" key="2">
    <source>
        <dbReference type="EMBL" id="EGJ49741.1"/>
    </source>
</evidence>
<evidence type="ECO:0000313" key="3">
    <source>
        <dbReference type="Proteomes" id="UP000007844"/>
    </source>
</evidence>
<protein>
    <submittedName>
        <fullName evidence="2">Uncharacterized protein</fullName>
    </submittedName>
</protein>
<dbReference type="HOGENOM" id="CLU_2355119_0_0_7"/>
<dbReference type="Proteomes" id="UP000007844">
    <property type="component" value="Chromosome"/>
</dbReference>
<name>F3YZP2_DESAF</name>
<keyword evidence="1" id="KW-0812">Transmembrane</keyword>
<feature type="transmembrane region" description="Helical" evidence="1">
    <location>
        <begin position="73"/>
        <end position="92"/>
    </location>
</feature>
<dbReference type="KEGG" id="daf:Desaf_1403"/>
<keyword evidence="1" id="KW-1133">Transmembrane helix</keyword>
<gene>
    <name evidence="2" type="ORF">Desaf_1403</name>
</gene>